<keyword evidence="3" id="KW-1185">Reference proteome</keyword>
<gene>
    <name evidence="2" type="ORF">J1C55_02680</name>
</gene>
<sequence>MKKTYIITFQHVLNYGAVLQAYALAKFLNENEIETEVLDYRPSYFVYQTYRPRKGLGKTYNKFLKNIRFYKFRRNFLPLTKKIFFNTNALKSFFKTSSGTFICGSDQVWNSQLTKGKLDTGYFLDFLPKTAKKVAYAASMGNSAFKESDRSETKRLLKNFNTILVREDFAQDQVSKITNNECASEIVVDPTLLIQDYSEVLDFSLVPDHPYLVSYLTEDSKPVREYINKIKEMTGLPLINLGHHEIKEADKNYLYESPSKWLGVFSKATIVCTNSFHGNAYSLIFKRNFTVFTRVTKKQLNRRQLTLLERLGIEDRFISRIEDLKDLHLEPINYNKVSPKYNDLVNLSKRKLLNALRENI</sequence>
<dbReference type="Proteomes" id="UP000778797">
    <property type="component" value="Unassembled WGS sequence"/>
</dbReference>
<evidence type="ECO:0000259" key="1">
    <source>
        <dbReference type="Pfam" id="PF04230"/>
    </source>
</evidence>
<keyword evidence="2" id="KW-0808">Transferase</keyword>
<dbReference type="InterPro" id="IPR007345">
    <property type="entry name" value="Polysacch_pyruvyl_Trfase"/>
</dbReference>
<name>A0ABS8EJW0_9FLAO</name>
<reference evidence="3" key="2">
    <citation type="submission" date="2023-07" db="EMBL/GenBank/DDBJ databases">
        <title>Genome of Winogradskyella sp. E313.</title>
        <authorList>
            <person name="Zhou Y."/>
        </authorList>
    </citation>
    <scope>NUCLEOTIDE SEQUENCE [LARGE SCALE GENOMIC DNA]</scope>
    <source>
        <strain evidence="3">E313</strain>
    </source>
</reference>
<evidence type="ECO:0000313" key="3">
    <source>
        <dbReference type="Proteomes" id="UP000778797"/>
    </source>
</evidence>
<organism evidence="2 3">
    <name type="scientific">Winogradskyella immobilis</name>
    <dbReference type="NCBI Taxonomy" id="2816852"/>
    <lineage>
        <taxon>Bacteria</taxon>
        <taxon>Pseudomonadati</taxon>
        <taxon>Bacteroidota</taxon>
        <taxon>Flavobacteriia</taxon>
        <taxon>Flavobacteriales</taxon>
        <taxon>Flavobacteriaceae</taxon>
        <taxon>Winogradskyella</taxon>
    </lineage>
</organism>
<reference evidence="3" key="1">
    <citation type="submission" date="2021-03" db="EMBL/GenBank/DDBJ databases">
        <title>Genome of Cognatishimia sp. F0-27.</title>
        <authorList>
            <person name="Ping X."/>
        </authorList>
    </citation>
    <scope>NUCLEOTIDE SEQUENCE [LARGE SCALE GENOMIC DNA]</scope>
    <source>
        <strain evidence="3">E313</strain>
    </source>
</reference>
<dbReference type="EMBL" id="JAFMPT010000002">
    <property type="protein sequence ID" value="MCC1483484.1"/>
    <property type="molecule type" value="Genomic_DNA"/>
</dbReference>
<accession>A0ABS8EJW0</accession>
<comment type="caution">
    <text evidence="2">The sequence shown here is derived from an EMBL/GenBank/DDBJ whole genome shotgun (WGS) entry which is preliminary data.</text>
</comment>
<dbReference type="GO" id="GO:0016740">
    <property type="term" value="F:transferase activity"/>
    <property type="evidence" value="ECO:0007669"/>
    <property type="project" value="UniProtKB-KW"/>
</dbReference>
<dbReference type="Pfam" id="PF04230">
    <property type="entry name" value="PS_pyruv_trans"/>
    <property type="match status" value="1"/>
</dbReference>
<feature type="domain" description="Polysaccharide pyruvyl transferase" evidence="1">
    <location>
        <begin position="14"/>
        <end position="293"/>
    </location>
</feature>
<dbReference type="RefSeq" id="WP_227475931.1">
    <property type="nucleotide sequence ID" value="NZ_JAFMPT010000002.1"/>
</dbReference>
<protein>
    <submittedName>
        <fullName evidence="2">Polysaccharide pyruvyl transferase family protein</fullName>
    </submittedName>
</protein>
<proteinExistence type="predicted"/>
<evidence type="ECO:0000313" key="2">
    <source>
        <dbReference type="EMBL" id="MCC1483484.1"/>
    </source>
</evidence>